<dbReference type="PROSITE" id="PS51898">
    <property type="entry name" value="TYR_RECOMBINASE"/>
    <property type="match status" value="1"/>
</dbReference>
<dbReference type="InterPro" id="IPR002104">
    <property type="entry name" value="Integrase_catalytic"/>
</dbReference>
<evidence type="ECO:0000313" key="6">
    <source>
        <dbReference type="Proteomes" id="UP000777784"/>
    </source>
</evidence>
<dbReference type="Gene3D" id="1.10.150.130">
    <property type="match status" value="1"/>
</dbReference>
<dbReference type="CDD" id="cd00796">
    <property type="entry name" value="INT_Rci_Hp1_C"/>
    <property type="match status" value="1"/>
</dbReference>
<dbReference type="InterPro" id="IPR050090">
    <property type="entry name" value="Tyrosine_recombinase_XerCD"/>
</dbReference>
<gene>
    <name evidence="5" type="ORF">KJ970_13125</name>
</gene>
<dbReference type="GO" id="GO:0006310">
    <property type="term" value="P:DNA recombination"/>
    <property type="evidence" value="ECO:0007669"/>
    <property type="project" value="UniProtKB-KW"/>
</dbReference>
<dbReference type="GO" id="GO:0015074">
    <property type="term" value="P:DNA integration"/>
    <property type="evidence" value="ECO:0007669"/>
    <property type="project" value="InterPro"/>
</dbReference>
<dbReference type="Gene3D" id="1.10.443.10">
    <property type="entry name" value="Intergrase catalytic core"/>
    <property type="match status" value="1"/>
</dbReference>
<evidence type="ECO:0000256" key="3">
    <source>
        <dbReference type="ARBA" id="ARBA00023172"/>
    </source>
</evidence>
<dbReference type="Proteomes" id="UP000777784">
    <property type="component" value="Unassembled WGS sequence"/>
</dbReference>
<dbReference type="EMBL" id="JAHJDP010000077">
    <property type="protein sequence ID" value="MBU2691856.1"/>
    <property type="molecule type" value="Genomic_DNA"/>
</dbReference>
<dbReference type="InterPro" id="IPR010998">
    <property type="entry name" value="Integrase_recombinase_N"/>
</dbReference>
<evidence type="ECO:0000259" key="4">
    <source>
        <dbReference type="PROSITE" id="PS51898"/>
    </source>
</evidence>
<keyword evidence="3" id="KW-0233">DNA recombination</keyword>
<accession>A0A948W7P6</accession>
<evidence type="ECO:0000256" key="1">
    <source>
        <dbReference type="ARBA" id="ARBA00008857"/>
    </source>
</evidence>
<dbReference type="PANTHER" id="PTHR30349">
    <property type="entry name" value="PHAGE INTEGRASE-RELATED"/>
    <property type="match status" value="1"/>
</dbReference>
<feature type="domain" description="Tyr recombinase" evidence="4">
    <location>
        <begin position="116"/>
        <end position="284"/>
    </location>
</feature>
<comment type="caution">
    <text evidence="5">The sequence shown here is derived from an EMBL/GenBank/DDBJ whole genome shotgun (WGS) entry which is preliminary data.</text>
</comment>
<dbReference type="SUPFAM" id="SSF56349">
    <property type="entry name" value="DNA breaking-rejoining enzymes"/>
    <property type="match status" value="1"/>
</dbReference>
<dbReference type="GO" id="GO:0003677">
    <property type="term" value="F:DNA binding"/>
    <property type="evidence" value="ECO:0007669"/>
    <property type="project" value="UniProtKB-KW"/>
</dbReference>
<dbReference type="AlphaFoldDB" id="A0A948W7P6"/>
<proteinExistence type="inferred from homology"/>
<dbReference type="InterPro" id="IPR013762">
    <property type="entry name" value="Integrase-like_cat_sf"/>
</dbReference>
<organism evidence="5 6">
    <name type="scientific">Eiseniibacteriota bacterium</name>
    <dbReference type="NCBI Taxonomy" id="2212470"/>
    <lineage>
        <taxon>Bacteria</taxon>
        <taxon>Candidatus Eiseniibacteriota</taxon>
    </lineage>
</organism>
<protein>
    <submittedName>
        <fullName evidence="5">Site-specific integrase</fullName>
    </submittedName>
</protein>
<reference evidence="5" key="1">
    <citation type="submission" date="2021-05" db="EMBL/GenBank/DDBJ databases">
        <title>Energy efficiency and biological interactions define the core microbiome of deep oligotrophic groundwater.</title>
        <authorList>
            <person name="Mehrshad M."/>
            <person name="Lopez-Fernandez M."/>
            <person name="Bell E."/>
            <person name="Bernier-Latmani R."/>
            <person name="Bertilsson S."/>
            <person name="Dopson M."/>
        </authorList>
    </citation>
    <scope>NUCLEOTIDE SEQUENCE</scope>
    <source>
        <strain evidence="5">Modern_marine.mb.64</strain>
    </source>
</reference>
<evidence type="ECO:0000256" key="2">
    <source>
        <dbReference type="ARBA" id="ARBA00023125"/>
    </source>
</evidence>
<evidence type="ECO:0000313" key="5">
    <source>
        <dbReference type="EMBL" id="MBU2691856.1"/>
    </source>
</evidence>
<sequence>MASVIRRNAKTNGSLTFGDLAERWLEDWSRHHCRSHGANASRLRCHIIPLIGDMTPDGLTEYELDRLAGKFLNRGLSAKSVNNCLLLVSSILNRSSRWKLITKRTVRCQLLSVPEPPISVLSEDELRAVFKAAEIEYKGIFEFIYLTGRRKREVLDLTAEQVDFHGKAIRLTASKSLRLVSVPLIEPAMEIIQERYGSANPWIFPSPRTGMPYADIRKPWRRALREARIEKPYTIHHLRHSCASHLLFKTGDLRLVQQMLGHRSIQTTTRYARLNIEWMREKMEVLSLGL</sequence>
<comment type="similarity">
    <text evidence="1">Belongs to the 'phage' integrase family.</text>
</comment>
<dbReference type="Pfam" id="PF00589">
    <property type="entry name" value="Phage_integrase"/>
    <property type="match status" value="1"/>
</dbReference>
<keyword evidence="2" id="KW-0238">DNA-binding</keyword>
<dbReference type="InterPro" id="IPR011010">
    <property type="entry name" value="DNA_brk_join_enz"/>
</dbReference>
<dbReference type="PANTHER" id="PTHR30349:SF64">
    <property type="entry name" value="PROPHAGE INTEGRASE INTD-RELATED"/>
    <property type="match status" value="1"/>
</dbReference>
<name>A0A948W7P6_UNCEI</name>